<gene>
    <name evidence="2" type="ORF">EMWEY_00020590</name>
</gene>
<dbReference type="VEuPathDB" id="ToxoDB:EMWEY_00020590"/>
<feature type="transmembrane region" description="Helical" evidence="1">
    <location>
        <begin position="102"/>
        <end position="124"/>
    </location>
</feature>
<sequence>MLDQRLIIQASQPHGRAALLKLMADVTAVHESSGGLVEAAVEDQLHVLADTKPDPPVLQPPVSGAQASEEVLAVGDDAFLLQKREQPKTQIRESPHSTPKGVVGRMITMSLLASVVVLLSLVFWEVINFVDNVPDPFKDVTDPKLIPVVIDDMIASGKSAAFVVRRCKFCGIGIRALRKAGKDTVVVMVEGHPYQGVISRHLRTRYGARGFPFFIIDSDRYGYLTKVKQYLQDELAQ</sequence>
<keyword evidence="1" id="KW-0472">Membrane</keyword>
<dbReference type="InterPro" id="IPR036249">
    <property type="entry name" value="Thioredoxin-like_sf"/>
</dbReference>
<evidence type="ECO:0000313" key="2">
    <source>
        <dbReference type="EMBL" id="CDJ59218.1"/>
    </source>
</evidence>
<dbReference type="AlphaFoldDB" id="U6M827"/>
<organism evidence="2 3">
    <name type="scientific">Eimeria maxima</name>
    <name type="common">Coccidian parasite</name>
    <dbReference type="NCBI Taxonomy" id="5804"/>
    <lineage>
        <taxon>Eukaryota</taxon>
        <taxon>Sar</taxon>
        <taxon>Alveolata</taxon>
        <taxon>Apicomplexa</taxon>
        <taxon>Conoidasida</taxon>
        <taxon>Coccidia</taxon>
        <taxon>Eucoccidiorida</taxon>
        <taxon>Eimeriorina</taxon>
        <taxon>Eimeriidae</taxon>
        <taxon>Eimeria</taxon>
    </lineage>
</organism>
<keyword evidence="1" id="KW-0812">Transmembrane</keyword>
<name>U6M827_EIMMA</name>
<keyword evidence="3" id="KW-1185">Reference proteome</keyword>
<protein>
    <submittedName>
        <fullName evidence="2">Uncharacterized protein</fullName>
    </submittedName>
</protein>
<accession>U6M827</accession>
<dbReference type="RefSeq" id="XP_013335866.1">
    <property type="nucleotide sequence ID" value="XM_013480412.1"/>
</dbReference>
<dbReference type="Proteomes" id="UP000030763">
    <property type="component" value="Unassembled WGS sequence"/>
</dbReference>
<keyword evidence="1" id="KW-1133">Transmembrane helix</keyword>
<dbReference type="OMA" id="KFCGIGI"/>
<dbReference type="SUPFAM" id="SSF52833">
    <property type="entry name" value="Thioredoxin-like"/>
    <property type="match status" value="1"/>
</dbReference>
<dbReference type="OrthoDB" id="345951at2759"/>
<evidence type="ECO:0000256" key="1">
    <source>
        <dbReference type="SAM" id="Phobius"/>
    </source>
</evidence>
<evidence type="ECO:0000313" key="3">
    <source>
        <dbReference type="Proteomes" id="UP000030763"/>
    </source>
</evidence>
<proteinExistence type="predicted"/>
<reference evidence="2" key="1">
    <citation type="submission" date="2013-10" db="EMBL/GenBank/DDBJ databases">
        <title>Genomic analysis of the causative agents of coccidiosis in chickens.</title>
        <authorList>
            <person name="Reid A.J."/>
            <person name="Blake D."/>
            <person name="Billington K."/>
            <person name="Browne H."/>
            <person name="Dunn M."/>
            <person name="Hung S."/>
            <person name="Kawahara F."/>
            <person name="Miranda-Saavedra D."/>
            <person name="Mourier T."/>
            <person name="Nagra H."/>
            <person name="Otto T.D."/>
            <person name="Rawlings N."/>
            <person name="Sanchez A."/>
            <person name="Sanders M."/>
            <person name="Subramaniam C."/>
            <person name="Tay Y."/>
            <person name="Dear P."/>
            <person name="Doerig C."/>
            <person name="Gruber A."/>
            <person name="Parkinson J."/>
            <person name="Shirley M."/>
            <person name="Wan K.L."/>
            <person name="Berriman M."/>
            <person name="Tomley F."/>
            <person name="Pain A."/>
        </authorList>
    </citation>
    <scope>NUCLEOTIDE SEQUENCE [LARGE SCALE GENOMIC DNA]</scope>
    <source>
        <strain evidence="2">Weybridge</strain>
    </source>
</reference>
<dbReference type="GeneID" id="25336045"/>
<reference evidence="2" key="2">
    <citation type="submission" date="2013-10" db="EMBL/GenBank/DDBJ databases">
        <authorList>
            <person name="Aslett M."/>
        </authorList>
    </citation>
    <scope>NUCLEOTIDE SEQUENCE [LARGE SCALE GENOMIC DNA]</scope>
    <source>
        <strain evidence="2">Weybridge</strain>
    </source>
</reference>
<dbReference type="EMBL" id="HG720195">
    <property type="protein sequence ID" value="CDJ59218.1"/>
    <property type="molecule type" value="Genomic_DNA"/>
</dbReference>